<evidence type="ECO:0000313" key="3">
    <source>
        <dbReference type="Proteomes" id="UP001589692"/>
    </source>
</evidence>
<proteinExistence type="predicted"/>
<evidence type="ECO:0000313" key="2">
    <source>
        <dbReference type="EMBL" id="MFB9951419.1"/>
    </source>
</evidence>
<keyword evidence="3" id="KW-1185">Reference proteome</keyword>
<sequence length="112" mass="12019">MPSDIAAAIPAVAARIRRATADIGAGDAEEGGSAFRIPGAVPPSCPPFRPHPARERRSISVACRNHRPATTATSDQKTCPIFPQDPSNLPWHRLQHGLMIVTSPLVPFRVTH</sequence>
<dbReference type="EMBL" id="JBHMAA010000024">
    <property type="protein sequence ID" value="MFB9951419.1"/>
    <property type="molecule type" value="Genomic_DNA"/>
</dbReference>
<feature type="compositionally biased region" description="Pro residues" evidence="1">
    <location>
        <begin position="40"/>
        <end position="50"/>
    </location>
</feature>
<reference evidence="2 3" key="1">
    <citation type="submission" date="2024-09" db="EMBL/GenBank/DDBJ databases">
        <authorList>
            <person name="Sun Q."/>
            <person name="Mori K."/>
        </authorList>
    </citation>
    <scope>NUCLEOTIDE SEQUENCE [LARGE SCALE GENOMIC DNA]</scope>
    <source>
        <strain evidence="2 3">TBRC 4938</strain>
    </source>
</reference>
<dbReference type="RefSeq" id="WP_377264227.1">
    <property type="nucleotide sequence ID" value="NZ_JBHMAA010000024.1"/>
</dbReference>
<evidence type="ECO:0000256" key="1">
    <source>
        <dbReference type="SAM" id="MobiDB-lite"/>
    </source>
</evidence>
<name>A0ABV6ALC2_9HYPH</name>
<protein>
    <submittedName>
        <fullName evidence="2">Uncharacterized protein</fullName>
    </submittedName>
</protein>
<dbReference type="Proteomes" id="UP001589692">
    <property type="component" value="Unassembled WGS sequence"/>
</dbReference>
<comment type="caution">
    <text evidence="2">The sequence shown here is derived from an EMBL/GenBank/DDBJ whole genome shotgun (WGS) entry which is preliminary data.</text>
</comment>
<accession>A0ABV6ALC2</accession>
<gene>
    <name evidence="2" type="ORF">ACFFP0_21430</name>
</gene>
<feature type="region of interest" description="Disordered" evidence="1">
    <location>
        <begin position="30"/>
        <end position="53"/>
    </location>
</feature>
<organism evidence="2 3">
    <name type="scientific">Rhizobium puerariae</name>
    <dbReference type="NCBI Taxonomy" id="1585791"/>
    <lineage>
        <taxon>Bacteria</taxon>
        <taxon>Pseudomonadati</taxon>
        <taxon>Pseudomonadota</taxon>
        <taxon>Alphaproteobacteria</taxon>
        <taxon>Hyphomicrobiales</taxon>
        <taxon>Rhizobiaceae</taxon>
        <taxon>Rhizobium/Agrobacterium group</taxon>
        <taxon>Rhizobium</taxon>
    </lineage>
</organism>